<dbReference type="SUPFAM" id="SSF53756">
    <property type="entry name" value="UDP-Glycosyltransferase/glycogen phosphorylase"/>
    <property type="match status" value="1"/>
</dbReference>
<dbReference type="Gene3D" id="3.40.50.2000">
    <property type="entry name" value="Glycogen Phosphorylase B"/>
    <property type="match status" value="2"/>
</dbReference>
<evidence type="ECO:0000256" key="19">
    <source>
        <dbReference type="SAM" id="Phobius"/>
    </source>
</evidence>
<keyword evidence="12" id="KW-0378">Hydrolase</keyword>
<keyword evidence="19" id="KW-0812">Transmembrane</keyword>
<dbReference type="Pfam" id="PF01095">
    <property type="entry name" value="Pectinesterase"/>
    <property type="match status" value="1"/>
</dbReference>
<dbReference type="PANTHER" id="PTHR45839">
    <property type="match status" value="1"/>
</dbReference>
<dbReference type="Gene3D" id="1.20.120.1230">
    <property type="match status" value="1"/>
</dbReference>
<dbReference type="SUPFAM" id="SSF101148">
    <property type="entry name" value="Plant invertase/pectin methylesterase inhibitor"/>
    <property type="match status" value="1"/>
</dbReference>
<dbReference type="Pfam" id="PF00862">
    <property type="entry name" value="GT-B_Sucrose_synth"/>
    <property type="match status" value="1"/>
</dbReference>
<comment type="catalytic activity">
    <reaction evidence="16 18">
        <text>an NDP-alpha-D-glucose + D-fructose = a ribonucleoside 5'-diphosphate + sucrose + H(+)</text>
        <dbReference type="Rhea" id="RHEA:16241"/>
        <dbReference type="ChEBI" id="CHEBI:15378"/>
        <dbReference type="ChEBI" id="CHEBI:17992"/>
        <dbReference type="ChEBI" id="CHEBI:37721"/>
        <dbReference type="ChEBI" id="CHEBI:57930"/>
        <dbReference type="ChEBI" id="CHEBI:76533"/>
        <dbReference type="EC" id="2.4.1.13"/>
    </reaction>
</comment>
<evidence type="ECO:0000256" key="10">
    <source>
        <dbReference type="ARBA" id="ARBA00022676"/>
    </source>
</evidence>
<keyword evidence="8" id="KW-0134">Cell wall</keyword>
<dbReference type="InterPro" id="IPR056736">
    <property type="entry name" value="SUS_EPBD"/>
</dbReference>
<comment type="pathway">
    <text evidence="3">Glycan metabolism; pectin degradation; 2-dehydro-3-deoxy-D-gluconate from pectin: step 1/5.</text>
</comment>
<comment type="function">
    <text evidence="1 18">Sucrose-cleaving enzyme that provides UDP-glucose and fructose for various metabolic pathways.</text>
</comment>
<dbReference type="InterPro" id="IPR033131">
    <property type="entry name" value="Pectinesterase_Asp_AS"/>
</dbReference>
<feature type="domain" description="Pectinesterase inhibitor" evidence="20">
    <location>
        <begin position="880"/>
        <end position="1045"/>
    </location>
</feature>
<reference evidence="21" key="2">
    <citation type="journal article" date="2024" name="Plant">
        <title>Genomic evolution and insights into agronomic trait innovations of Sesamum species.</title>
        <authorList>
            <person name="Miao H."/>
            <person name="Wang L."/>
            <person name="Qu L."/>
            <person name="Liu H."/>
            <person name="Sun Y."/>
            <person name="Le M."/>
            <person name="Wang Q."/>
            <person name="Wei S."/>
            <person name="Zheng Y."/>
            <person name="Lin W."/>
            <person name="Duan Y."/>
            <person name="Cao H."/>
            <person name="Xiong S."/>
            <person name="Wang X."/>
            <person name="Wei L."/>
            <person name="Li C."/>
            <person name="Ma Q."/>
            <person name="Ju M."/>
            <person name="Zhao R."/>
            <person name="Li G."/>
            <person name="Mu C."/>
            <person name="Tian Q."/>
            <person name="Mei H."/>
            <person name="Zhang T."/>
            <person name="Gao T."/>
            <person name="Zhang H."/>
        </authorList>
    </citation>
    <scope>NUCLEOTIDE SEQUENCE</scope>
    <source>
        <strain evidence="21">K16</strain>
    </source>
</reference>
<keyword evidence="14" id="KW-0961">Cell wall biogenesis/degradation</keyword>
<dbReference type="InterPro" id="IPR056735">
    <property type="entry name" value="SUS_N"/>
</dbReference>
<dbReference type="FunFam" id="1.20.120.1230:FF:000001">
    <property type="entry name" value="Sucrose synthase"/>
    <property type="match status" value="1"/>
</dbReference>
<evidence type="ECO:0000256" key="16">
    <source>
        <dbReference type="ARBA" id="ARBA00049030"/>
    </source>
</evidence>
<keyword evidence="11 18" id="KW-0808">Transferase</keyword>
<dbReference type="InterPro" id="IPR000070">
    <property type="entry name" value="Pectinesterase_cat"/>
</dbReference>
<evidence type="ECO:0000313" key="22">
    <source>
        <dbReference type="Proteomes" id="UP001289374"/>
    </source>
</evidence>
<dbReference type="Gene3D" id="3.10.450.330">
    <property type="match status" value="1"/>
</dbReference>
<dbReference type="InterPro" id="IPR035513">
    <property type="entry name" value="Invertase/methylesterase_inhib"/>
</dbReference>
<evidence type="ECO:0000256" key="17">
    <source>
        <dbReference type="PROSITE-ProRule" id="PRU10040"/>
    </source>
</evidence>
<dbReference type="InterPro" id="IPR000368">
    <property type="entry name" value="Sucrose_synth_GT-B1"/>
</dbReference>
<keyword evidence="13" id="KW-0063">Aspartyl esterase</keyword>
<dbReference type="NCBIfam" id="TIGR02470">
    <property type="entry name" value="sucr_synth"/>
    <property type="match status" value="1"/>
</dbReference>
<comment type="similarity">
    <text evidence="4 18">Belongs to the glycosyltransferase 1 family. Plant sucrose synthase subfamily.</text>
</comment>
<evidence type="ECO:0000256" key="6">
    <source>
        <dbReference type="ARBA" id="ARBA00007786"/>
    </source>
</evidence>
<evidence type="ECO:0000256" key="14">
    <source>
        <dbReference type="ARBA" id="ARBA00023316"/>
    </source>
</evidence>
<evidence type="ECO:0000256" key="4">
    <source>
        <dbReference type="ARBA" id="ARBA00005894"/>
    </source>
</evidence>
<dbReference type="Proteomes" id="UP001289374">
    <property type="component" value="Unassembled WGS sequence"/>
</dbReference>
<dbReference type="SUPFAM" id="SSF51126">
    <property type="entry name" value="Pectin lyase-like"/>
    <property type="match status" value="1"/>
</dbReference>
<comment type="subcellular location">
    <subcellularLocation>
        <location evidence="2">Secreted</location>
        <location evidence="2">Cell wall</location>
    </subcellularLocation>
</comment>
<dbReference type="InterPro" id="IPR012820">
    <property type="entry name" value="Sucrose_synthase_pln/cyn"/>
</dbReference>
<dbReference type="FunFam" id="3.40.50.2000:FF:000004">
    <property type="entry name" value="Sucrose synthase"/>
    <property type="match status" value="1"/>
</dbReference>
<comment type="catalytic activity">
    <reaction evidence="15">
        <text>[(1-&gt;4)-alpha-D-galacturonosyl methyl ester](n) + n H2O = [(1-&gt;4)-alpha-D-galacturonosyl](n) + n methanol + n H(+)</text>
        <dbReference type="Rhea" id="RHEA:22380"/>
        <dbReference type="Rhea" id="RHEA-COMP:14570"/>
        <dbReference type="Rhea" id="RHEA-COMP:14573"/>
        <dbReference type="ChEBI" id="CHEBI:15377"/>
        <dbReference type="ChEBI" id="CHEBI:15378"/>
        <dbReference type="ChEBI" id="CHEBI:17790"/>
        <dbReference type="ChEBI" id="CHEBI:140522"/>
        <dbReference type="ChEBI" id="CHEBI:140523"/>
        <dbReference type="EC" id="3.1.1.11"/>
    </reaction>
</comment>
<evidence type="ECO:0000313" key="21">
    <source>
        <dbReference type="EMBL" id="KAK4396803.1"/>
    </source>
</evidence>
<evidence type="ECO:0000256" key="15">
    <source>
        <dbReference type="ARBA" id="ARBA00047928"/>
    </source>
</evidence>
<keyword evidence="19" id="KW-1133">Transmembrane helix</keyword>
<dbReference type="GO" id="GO:0016157">
    <property type="term" value="F:sucrose synthase activity"/>
    <property type="evidence" value="ECO:0007669"/>
    <property type="project" value="UniProtKB-UniRule"/>
</dbReference>
<organism evidence="21 22">
    <name type="scientific">Sesamum angolense</name>
    <dbReference type="NCBI Taxonomy" id="2727404"/>
    <lineage>
        <taxon>Eukaryota</taxon>
        <taxon>Viridiplantae</taxon>
        <taxon>Streptophyta</taxon>
        <taxon>Embryophyta</taxon>
        <taxon>Tracheophyta</taxon>
        <taxon>Spermatophyta</taxon>
        <taxon>Magnoliopsida</taxon>
        <taxon>eudicotyledons</taxon>
        <taxon>Gunneridae</taxon>
        <taxon>Pentapetalae</taxon>
        <taxon>asterids</taxon>
        <taxon>lamiids</taxon>
        <taxon>Lamiales</taxon>
        <taxon>Pedaliaceae</taxon>
        <taxon>Sesamum</taxon>
    </lineage>
</organism>
<evidence type="ECO:0000256" key="11">
    <source>
        <dbReference type="ARBA" id="ARBA00022679"/>
    </source>
</evidence>
<keyword evidence="22" id="KW-1185">Reference proteome</keyword>
<dbReference type="FunFam" id="2.160.20.10:FF:000001">
    <property type="entry name" value="Pectinesterase"/>
    <property type="match status" value="1"/>
</dbReference>
<evidence type="ECO:0000256" key="8">
    <source>
        <dbReference type="ARBA" id="ARBA00022512"/>
    </source>
</evidence>
<dbReference type="Pfam" id="PF04043">
    <property type="entry name" value="PMEI"/>
    <property type="match status" value="1"/>
</dbReference>
<feature type="transmembrane region" description="Helical" evidence="19">
    <location>
        <begin position="753"/>
        <end position="773"/>
    </location>
</feature>
<evidence type="ECO:0000256" key="2">
    <source>
        <dbReference type="ARBA" id="ARBA00004191"/>
    </source>
</evidence>
<dbReference type="GO" id="GO:0042545">
    <property type="term" value="P:cell wall modification"/>
    <property type="evidence" value="ECO:0007669"/>
    <property type="project" value="InterPro"/>
</dbReference>
<feature type="active site" evidence="17">
    <location>
        <position position="1242"/>
    </location>
</feature>
<keyword evidence="19" id="KW-0472">Membrane</keyword>
<dbReference type="SMART" id="SM00856">
    <property type="entry name" value="PMEI"/>
    <property type="match status" value="1"/>
</dbReference>
<dbReference type="Pfam" id="PF00534">
    <property type="entry name" value="Glycos_transf_1"/>
    <property type="match status" value="1"/>
</dbReference>
<dbReference type="Pfam" id="PF24861">
    <property type="entry name" value="SUS_N"/>
    <property type="match status" value="1"/>
</dbReference>
<sequence length="1411" mass="160952">MAERVLTRVHSLRERLDATLAAHRNEILLFLSRIEAHGKGILKPHQLMAEFEAICAADKEKLQDHAFKEVLKSTQEAIVLPPWVALAIRLRPGVWEYVRVNVNALVVEELTVPEYLQFKEELVNGTANGNFVLELDFEPFTASFPKPTLTKSIGNGVEFLNRHLSAKMFHDKESMTPLLDFLRMHNYKGKTMMLNDRIRNLNSLQAVLRKAEEYLSTLPLETPYADFEHKFQEIGLERGWGDTAARVSEMISMLLDLLEAPDSCTLEKFLGRIPMVFNVVILSPHGYFAQENVLGYPDTGGQVVYILDQVPALEREMLKRIKEQGLDIKPRILIVTRLLPDAVGTTCGQRLEKVFGTEHSHILRVPFRTEKGIVRKWISRFEVWPYMETFTEDVAKEITAELKAKPDLIIGNYSEGNLAASLLAHKLGVTQCTIAHALEKTKYPDSDIYLKNFDEKYHFSCQFTADLYAMNHTDFIITSTFQEIAGSKDTVGQYESHMAFTMPGLYRVVHGIDVFDPKFNIVSPGADMNLYFPYTETDKRLTAFHPEIEELLYSDVENDEHLCVLKDRKKPILFTMARLDRVKNLTGLVELYAKSPKLRELVNLVVVGGDRRKESKDLEEQAEMKKMYSLIETYKLNGQFRWISSQMNRVRNGELYRYIADTRGAFVQPAFYEAFGLTVVEAMTCGLPTFATLHGGPAEIIVHGKSGFHIDPYNGEQVAEVLVDFFEKCKKDPSHWETISAGGLKRIQEKYTWQIYSDRLLTLAGVYGFWKYVSKLDRLEIRRYLEMFYALKFRKLSLCRSPLLIPKAFHSIVGIPMESRNIIKNSIFSKKLTKTHRNLIILIVLLPLAAVLVSLLLMNSTSSSHSRNHLPPLTPSMAFPLHTFIKKACPETLYSSLCLSTLSTMPKSKNFTSFLKILEFTINRTASHVKGGRDSIVAHFTNQDLDLHEKNALRDCMELLDQTLYELQQATNELRSFASLTGYRLDRLYGNIKNLLSAAMTNENTCINGFLDLEELDSDARKGHREHLQNFLTPISHMISNSLALIKHVEKKSIQEMVKKPKMTVTKALQEELPDYERIVRGRKKNTLRKLRPYTTVASDGSGNYSTIRDAIAAAPNMSTNIYKIKIMAGIYKENVLIPREKINIMLIGDGMNSTIITGSRNFVDGFSTFESATLTVLGDKFLARDLTITNTAPPEKHQAVALRVTSNAAFYRCEIVSHQDTLYAHSLRQYYQDCLIQGTIDFIFGNAAAVFQNCTILVRKPVPGQSNMITAQGREDPNQNTGISLQNCTIEAAKEFNLTQRRNFSTYLGRPWRNYSRTVVVNSYLGDLIHPRGWFEWDEYSNLDTVEYIEYMNSGPGADTRRRISWAGYRKNCTEDMVRQFTAEEFLHGADDWLESTVFPLFAVLYHQET</sequence>
<feature type="transmembrane region" description="Helical" evidence="19">
    <location>
        <begin position="839"/>
        <end position="858"/>
    </location>
</feature>
<keyword evidence="10 18" id="KW-0328">Glycosyltransferase</keyword>
<dbReference type="PROSITE" id="PS00503">
    <property type="entry name" value="PECTINESTERASE_2"/>
    <property type="match status" value="1"/>
</dbReference>
<evidence type="ECO:0000256" key="5">
    <source>
        <dbReference type="ARBA" id="ARBA00006027"/>
    </source>
</evidence>
<gene>
    <name evidence="21" type="ORF">Sango_1516900</name>
</gene>
<evidence type="ECO:0000259" key="20">
    <source>
        <dbReference type="SMART" id="SM00856"/>
    </source>
</evidence>
<dbReference type="InterPro" id="IPR011050">
    <property type="entry name" value="Pectin_lyase_fold/virulence"/>
</dbReference>
<reference evidence="21" key="1">
    <citation type="submission" date="2020-06" db="EMBL/GenBank/DDBJ databases">
        <authorList>
            <person name="Li T."/>
            <person name="Hu X."/>
            <person name="Zhang T."/>
            <person name="Song X."/>
            <person name="Zhang H."/>
            <person name="Dai N."/>
            <person name="Sheng W."/>
            <person name="Hou X."/>
            <person name="Wei L."/>
        </authorList>
    </citation>
    <scope>NUCLEOTIDE SEQUENCE</scope>
    <source>
        <strain evidence="21">K16</strain>
        <tissue evidence="21">Leaf</tissue>
    </source>
</reference>
<name>A0AAE1WNH4_9LAMI</name>
<dbReference type="EMBL" id="JACGWL010000008">
    <property type="protein sequence ID" value="KAK4396803.1"/>
    <property type="molecule type" value="Genomic_DNA"/>
</dbReference>
<dbReference type="Pfam" id="PF24862">
    <property type="entry name" value="SUS_EPBD"/>
    <property type="match status" value="1"/>
</dbReference>
<comment type="similarity">
    <text evidence="5">In the N-terminal section; belongs to the PMEI family.</text>
</comment>
<evidence type="ECO:0000256" key="3">
    <source>
        <dbReference type="ARBA" id="ARBA00005184"/>
    </source>
</evidence>
<dbReference type="InterPro" id="IPR006501">
    <property type="entry name" value="Pectinesterase_inhib_dom"/>
</dbReference>
<evidence type="ECO:0000256" key="7">
    <source>
        <dbReference type="ARBA" id="ARBA00020955"/>
    </source>
</evidence>
<evidence type="ECO:0000256" key="13">
    <source>
        <dbReference type="ARBA" id="ARBA00023085"/>
    </source>
</evidence>
<dbReference type="InterPro" id="IPR001296">
    <property type="entry name" value="Glyco_trans_1"/>
</dbReference>
<dbReference type="InterPro" id="IPR012334">
    <property type="entry name" value="Pectin_lyas_fold"/>
</dbReference>
<dbReference type="GO" id="GO:0004857">
    <property type="term" value="F:enzyme inhibitor activity"/>
    <property type="evidence" value="ECO:0007669"/>
    <property type="project" value="InterPro"/>
</dbReference>
<dbReference type="CDD" id="cd15798">
    <property type="entry name" value="PMEI-like_3"/>
    <property type="match status" value="1"/>
</dbReference>
<dbReference type="NCBIfam" id="TIGR01614">
    <property type="entry name" value="PME_inhib"/>
    <property type="match status" value="1"/>
</dbReference>
<dbReference type="GO" id="GO:0005985">
    <property type="term" value="P:sucrose metabolic process"/>
    <property type="evidence" value="ECO:0007669"/>
    <property type="project" value="InterPro"/>
</dbReference>
<dbReference type="GO" id="GO:0030599">
    <property type="term" value="F:pectinesterase activity"/>
    <property type="evidence" value="ECO:0007669"/>
    <property type="project" value="UniProtKB-EC"/>
</dbReference>
<comment type="caution">
    <text evidence="21">The sequence shown here is derived from an EMBL/GenBank/DDBJ whole genome shotgun (WGS) entry which is preliminary data.</text>
</comment>
<proteinExistence type="inferred from homology"/>
<protein>
    <recommendedName>
        <fullName evidence="7 18">Sucrose synthase</fullName>
        <ecNumber evidence="18">2.4.1.13</ecNumber>
    </recommendedName>
</protein>
<evidence type="ECO:0000256" key="9">
    <source>
        <dbReference type="ARBA" id="ARBA00022525"/>
    </source>
</evidence>
<keyword evidence="9" id="KW-0964">Secreted</keyword>
<comment type="similarity">
    <text evidence="6">In the C-terminal section; belongs to the pectinesterase family.</text>
</comment>
<dbReference type="Gene3D" id="2.160.20.10">
    <property type="entry name" value="Single-stranded right-handed beta-helix, Pectin lyase-like"/>
    <property type="match status" value="1"/>
</dbReference>
<accession>A0AAE1WNH4</accession>
<dbReference type="FunFam" id="3.10.450.330:FF:000001">
    <property type="entry name" value="Sucrose synthase"/>
    <property type="match status" value="1"/>
</dbReference>
<evidence type="ECO:0000256" key="18">
    <source>
        <dbReference type="RuleBase" id="RU280817"/>
    </source>
</evidence>
<evidence type="ECO:0000256" key="1">
    <source>
        <dbReference type="ARBA" id="ARBA00002595"/>
    </source>
</evidence>
<dbReference type="EC" id="2.4.1.13" evidence="18"/>
<dbReference type="PANTHER" id="PTHR45839:SF7">
    <property type="entry name" value="SUCROSE SYNTHASE 1"/>
    <property type="match status" value="1"/>
</dbReference>
<dbReference type="Gene3D" id="1.20.140.40">
    <property type="entry name" value="Invertase/pectin methylesterase inhibitor family protein"/>
    <property type="match status" value="1"/>
</dbReference>
<evidence type="ECO:0000256" key="12">
    <source>
        <dbReference type="ARBA" id="ARBA00022801"/>
    </source>
</evidence>